<evidence type="ECO:0000313" key="3">
    <source>
        <dbReference type="EMBL" id="MER2490601.1"/>
    </source>
</evidence>
<sequence length="645" mass="74660">MMLLNIRLIIVLTLSSFILSCSTTSFPIFKRIDAPDSYELIPLRKLFANIDTKLGYKISPDGTKLAWVEVIEDRLELKIKDLSTDNTNIIKTPFIDQNFYWGDESRYILFPIYSQQVKESKIALIDTYEREKINTNLLLSNLSGSLRIHRIILQPSVTLVLKRNVLNELPEYYLMELSEGAPQKIDLNEKHIVDLIVKDKKIVARIRQKDNQRFIEKQSNSGFITISECSDINANIKLLSLDSDGFLNYTSNCESDKLQLIRAKNKLYKHYTCNAIEECNSDVAQVVVNPVNGIPYFSLYHEQNSITFNLQNDSAFQKLTNELQGKIKIISMDRDFNRLTLENSSHLGERYYLVDLERNNIAMLSKGQLFDYQSFIKPAQFIQIHNESNTPLYGYYYPAQVQFSEKKSAMILLHGGPEERSYPDYDREAILLSNRGYDVISLNYRGSKGFGHQYQQQAYNNIEVMLNDIESASQWLINVKNVDKSAIGLMGGSYGGYLALLASKYQQNKCIVSINGIYDLYQTALTFQDNPVNFFIRYYGGIDNIRQGKFDEYSPIKYSNYQDNHYLLVQSEYDSKVPFQTAVDFYDLVQANNDVEFIVIKDVHDIRKWYNRLESYRNIEVFLRQCLGGGDAGFEYYLLAKPFYE</sequence>
<dbReference type="Gene3D" id="3.40.50.1820">
    <property type="entry name" value="alpha/beta hydrolase"/>
    <property type="match status" value="1"/>
</dbReference>
<keyword evidence="1 3" id="KW-0378">Hydrolase</keyword>
<proteinExistence type="predicted"/>
<name>A0ABV1RCV3_9ALTE</name>
<dbReference type="InterPro" id="IPR001375">
    <property type="entry name" value="Peptidase_S9_cat"/>
</dbReference>
<gene>
    <name evidence="3" type="ORF">ABS311_01710</name>
</gene>
<dbReference type="EMBL" id="JBELOE010000061">
    <property type="protein sequence ID" value="MER2490601.1"/>
    <property type="molecule type" value="Genomic_DNA"/>
</dbReference>
<evidence type="ECO:0000259" key="2">
    <source>
        <dbReference type="Pfam" id="PF00326"/>
    </source>
</evidence>
<dbReference type="SUPFAM" id="SSF53474">
    <property type="entry name" value="alpha/beta-Hydrolases"/>
    <property type="match status" value="1"/>
</dbReference>
<comment type="caution">
    <text evidence="3">The sequence shown here is derived from an EMBL/GenBank/DDBJ whole genome shotgun (WGS) entry which is preliminary data.</text>
</comment>
<reference evidence="3 4" key="1">
    <citation type="submission" date="2024-06" db="EMBL/GenBank/DDBJ databases">
        <authorList>
            <person name="Chen R.Y."/>
        </authorList>
    </citation>
    <scope>NUCLEOTIDE SEQUENCE [LARGE SCALE GENOMIC DNA]</scope>
    <source>
        <strain evidence="3 4">D2</strain>
    </source>
</reference>
<feature type="domain" description="Peptidase S9 prolyl oligopeptidase catalytic" evidence="2">
    <location>
        <begin position="424"/>
        <end position="629"/>
    </location>
</feature>
<dbReference type="Proteomes" id="UP001467690">
    <property type="component" value="Unassembled WGS sequence"/>
</dbReference>
<accession>A0ABV1RCV3</accession>
<dbReference type="InterPro" id="IPR029058">
    <property type="entry name" value="AB_hydrolase_fold"/>
</dbReference>
<dbReference type="PANTHER" id="PTHR42776:SF27">
    <property type="entry name" value="DIPEPTIDYL PEPTIDASE FAMILY MEMBER 6"/>
    <property type="match status" value="1"/>
</dbReference>
<dbReference type="GO" id="GO:0016787">
    <property type="term" value="F:hydrolase activity"/>
    <property type="evidence" value="ECO:0007669"/>
    <property type="project" value="UniProtKB-KW"/>
</dbReference>
<dbReference type="RefSeq" id="WP_143871836.1">
    <property type="nucleotide sequence ID" value="NZ_CP041660.1"/>
</dbReference>
<evidence type="ECO:0000256" key="1">
    <source>
        <dbReference type="ARBA" id="ARBA00022801"/>
    </source>
</evidence>
<protein>
    <submittedName>
        <fullName evidence="3">Alpha/beta fold hydrolase</fullName>
    </submittedName>
</protein>
<dbReference type="PANTHER" id="PTHR42776">
    <property type="entry name" value="SERINE PEPTIDASE S9 FAMILY MEMBER"/>
    <property type="match status" value="1"/>
</dbReference>
<keyword evidence="4" id="KW-1185">Reference proteome</keyword>
<organism evidence="3 4">
    <name type="scientific">Catenovulum sediminis</name>
    <dbReference type="NCBI Taxonomy" id="1740262"/>
    <lineage>
        <taxon>Bacteria</taxon>
        <taxon>Pseudomonadati</taxon>
        <taxon>Pseudomonadota</taxon>
        <taxon>Gammaproteobacteria</taxon>
        <taxon>Alteromonadales</taxon>
        <taxon>Alteromonadaceae</taxon>
        <taxon>Catenovulum</taxon>
    </lineage>
</organism>
<evidence type="ECO:0000313" key="4">
    <source>
        <dbReference type="Proteomes" id="UP001467690"/>
    </source>
</evidence>
<dbReference type="InterPro" id="IPR002471">
    <property type="entry name" value="Pept_S9_AS"/>
</dbReference>
<dbReference type="PROSITE" id="PS00708">
    <property type="entry name" value="PRO_ENDOPEP_SER"/>
    <property type="match status" value="1"/>
</dbReference>
<dbReference type="PROSITE" id="PS51257">
    <property type="entry name" value="PROKAR_LIPOPROTEIN"/>
    <property type="match status" value="1"/>
</dbReference>
<dbReference type="Pfam" id="PF00326">
    <property type="entry name" value="Peptidase_S9"/>
    <property type="match status" value="1"/>
</dbReference>